<evidence type="ECO:0000313" key="1">
    <source>
        <dbReference type="EMBL" id="RZT85880.1"/>
    </source>
</evidence>
<organism evidence="1 2">
    <name type="scientific">Pseudonocardia sediminis</name>
    <dbReference type="NCBI Taxonomy" id="1397368"/>
    <lineage>
        <taxon>Bacteria</taxon>
        <taxon>Bacillati</taxon>
        <taxon>Actinomycetota</taxon>
        <taxon>Actinomycetes</taxon>
        <taxon>Pseudonocardiales</taxon>
        <taxon>Pseudonocardiaceae</taxon>
        <taxon>Pseudonocardia</taxon>
    </lineage>
</organism>
<dbReference type="Proteomes" id="UP000291591">
    <property type="component" value="Unassembled WGS sequence"/>
</dbReference>
<name>A0A4V2FQS7_PSEST</name>
<protein>
    <submittedName>
        <fullName evidence="1">Uncharacterized protein</fullName>
    </submittedName>
</protein>
<reference evidence="1 2" key="1">
    <citation type="submission" date="2019-02" db="EMBL/GenBank/DDBJ databases">
        <title>Sequencing the genomes of 1000 actinobacteria strains.</title>
        <authorList>
            <person name="Klenk H.-P."/>
        </authorList>
    </citation>
    <scope>NUCLEOTIDE SEQUENCE [LARGE SCALE GENOMIC DNA]</scope>
    <source>
        <strain evidence="1 2">DSM 45779</strain>
    </source>
</reference>
<proteinExistence type="predicted"/>
<keyword evidence="2" id="KW-1185">Reference proteome</keyword>
<dbReference type="AlphaFoldDB" id="A0A4V2FQS7"/>
<sequence length="47" mass="5272">MSRPDSGVESWDAFVRAHEWLTPETDVAPPPDVRRHITDQAIVSGEL</sequence>
<gene>
    <name evidence="1" type="ORF">EV383_2767</name>
</gene>
<dbReference type="RefSeq" id="WP_165438340.1">
    <property type="nucleotide sequence ID" value="NZ_SHKL01000001.1"/>
</dbReference>
<evidence type="ECO:0000313" key="2">
    <source>
        <dbReference type="Proteomes" id="UP000291591"/>
    </source>
</evidence>
<dbReference type="EMBL" id="SHKL01000001">
    <property type="protein sequence ID" value="RZT85880.1"/>
    <property type="molecule type" value="Genomic_DNA"/>
</dbReference>
<comment type="caution">
    <text evidence="1">The sequence shown here is derived from an EMBL/GenBank/DDBJ whole genome shotgun (WGS) entry which is preliminary data.</text>
</comment>
<accession>A0A4V2FQS7</accession>